<accession>A0A364V8D2</accession>
<comment type="caution">
    <text evidence="1">The sequence shown here is derived from an EMBL/GenBank/DDBJ whole genome shotgun (WGS) entry which is preliminary data.</text>
</comment>
<name>A0A364V8D2_9CORY</name>
<dbReference type="EMBL" id="QHCV01000007">
    <property type="protein sequence ID" value="RAV32905.1"/>
    <property type="molecule type" value="Genomic_DNA"/>
</dbReference>
<sequence length="210" mass="24395">MRRSHHEEFAKLYQDAKETIFKAEPELIESVDWKRVAYRDLGDGKSKELYNQHYLTAVFGYYGMNLIPLSYDVRGADFILVQSDMEPKLVQLKSRLTLNRKYLKQPRLYIVFPDKQRKQWFFINHMKLVEIVDQTRISENTVGGSEYIFGDPSILKKNGKPKYDGGWSSADIGKPGSARYEALQPYAIPLPFEYRPGFDPKEDCCPPAQN</sequence>
<dbReference type="Proteomes" id="UP000251577">
    <property type="component" value="Unassembled WGS sequence"/>
</dbReference>
<dbReference type="AlphaFoldDB" id="A0A364V8D2"/>
<keyword evidence="2" id="KW-1185">Reference proteome</keyword>
<evidence type="ECO:0000313" key="2">
    <source>
        <dbReference type="Proteomes" id="UP000251577"/>
    </source>
</evidence>
<proteinExistence type="predicted"/>
<organism evidence="1 2">
    <name type="scientific">Corynebacterium heidelbergense</name>
    <dbReference type="NCBI Taxonomy" id="2055947"/>
    <lineage>
        <taxon>Bacteria</taxon>
        <taxon>Bacillati</taxon>
        <taxon>Actinomycetota</taxon>
        <taxon>Actinomycetes</taxon>
        <taxon>Mycobacteriales</taxon>
        <taxon>Corynebacteriaceae</taxon>
        <taxon>Corynebacterium</taxon>
    </lineage>
</organism>
<reference evidence="1 2" key="1">
    <citation type="journal article" date="2018" name="Syst. Appl. Microbiol.">
        <title>Corynebacterium heidelbergense sp. nov., isolated from the preen glands of Egyptian geese (Alopochen aegyptiacus).</title>
        <authorList>
            <person name="Braun M.S."/>
            <person name="Wang E."/>
            <person name="Zimmermann S."/>
            <person name="Wink M."/>
        </authorList>
    </citation>
    <scope>NUCLEOTIDE SEQUENCE [LARGE SCALE GENOMIC DNA]</scope>
    <source>
        <strain evidence="1 2">647</strain>
    </source>
</reference>
<gene>
    <name evidence="1" type="ORF">DLJ54_01230</name>
</gene>
<evidence type="ECO:0000313" key="1">
    <source>
        <dbReference type="EMBL" id="RAV32905.1"/>
    </source>
</evidence>
<protein>
    <submittedName>
        <fullName evidence="1">Uncharacterized protein</fullName>
    </submittedName>
</protein>